<evidence type="ECO:0000259" key="8">
    <source>
        <dbReference type="PROSITE" id="PS51163"/>
    </source>
</evidence>
<reference evidence="10" key="1">
    <citation type="journal article" date="2017" name="Genome Biol.">
        <title>Comparative genomics reveals high biological diversity and specific adaptations in the industrially and medically important fungal genus Aspergillus.</title>
        <authorList>
            <person name="de Vries R.P."/>
            <person name="Riley R."/>
            <person name="Wiebenga A."/>
            <person name="Aguilar-Osorio G."/>
            <person name="Amillis S."/>
            <person name="Uchima C.A."/>
            <person name="Anderluh G."/>
            <person name="Asadollahi M."/>
            <person name="Askin M."/>
            <person name="Barry K."/>
            <person name="Battaglia E."/>
            <person name="Bayram O."/>
            <person name="Benocci T."/>
            <person name="Braus-Stromeyer S.A."/>
            <person name="Caldana C."/>
            <person name="Canovas D."/>
            <person name="Cerqueira G.C."/>
            <person name="Chen F."/>
            <person name="Chen W."/>
            <person name="Choi C."/>
            <person name="Clum A."/>
            <person name="Dos Santos R.A."/>
            <person name="Damasio A.R."/>
            <person name="Diallinas G."/>
            <person name="Emri T."/>
            <person name="Fekete E."/>
            <person name="Flipphi M."/>
            <person name="Freyberg S."/>
            <person name="Gallo A."/>
            <person name="Gournas C."/>
            <person name="Habgood R."/>
            <person name="Hainaut M."/>
            <person name="Harispe M.L."/>
            <person name="Henrissat B."/>
            <person name="Hilden K.S."/>
            <person name="Hope R."/>
            <person name="Hossain A."/>
            <person name="Karabika E."/>
            <person name="Karaffa L."/>
            <person name="Karanyi Z."/>
            <person name="Krasevec N."/>
            <person name="Kuo A."/>
            <person name="Kusch H."/>
            <person name="LaButti K."/>
            <person name="Lagendijk E.L."/>
            <person name="Lapidus A."/>
            <person name="Levasseur A."/>
            <person name="Lindquist E."/>
            <person name="Lipzen A."/>
            <person name="Logrieco A.F."/>
            <person name="MacCabe A."/>
            <person name="Maekelae M.R."/>
            <person name="Malavazi I."/>
            <person name="Melin P."/>
            <person name="Meyer V."/>
            <person name="Mielnichuk N."/>
            <person name="Miskei M."/>
            <person name="Molnar A.P."/>
            <person name="Mule G."/>
            <person name="Ngan C.Y."/>
            <person name="Orejas M."/>
            <person name="Orosz E."/>
            <person name="Ouedraogo J.P."/>
            <person name="Overkamp K.M."/>
            <person name="Park H.-S."/>
            <person name="Perrone G."/>
            <person name="Piumi F."/>
            <person name="Punt P.J."/>
            <person name="Ram A.F."/>
            <person name="Ramon A."/>
            <person name="Rauscher S."/>
            <person name="Record E."/>
            <person name="Riano-Pachon D.M."/>
            <person name="Robert V."/>
            <person name="Roehrig J."/>
            <person name="Ruller R."/>
            <person name="Salamov A."/>
            <person name="Salih N.S."/>
            <person name="Samson R.A."/>
            <person name="Sandor E."/>
            <person name="Sanguinetti M."/>
            <person name="Schuetze T."/>
            <person name="Sepcic K."/>
            <person name="Shelest E."/>
            <person name="Sherlock G."/>
            <person name="Sophianopoulou V."/>
            <person name="Squina F.M."/>
            <person name="Sun H."/>
            <person name="Susca A."/>
            <person name="Todd R.B."/>
            <person name="Tsang A."/>
            <person name="Unkles S.E."/>
            <person name="van de Wiele N."/>
            <person name="van Rossen-Uffink D."/>
            <person name="Oliveira J.V."/>
            <person name="Vesth T.C."/>
            <person name="Visser J."/>
            <person name="Yu J.-H."/>
            <person name="Zhou M."/>
            <person name="Andersen M.R."/>
            <person name="Archer D.B."/>
            <person name="Baker S.E."/>
            <person name="Benoit I."/>
            <person name="Brakhage A.A."/>
            <person name="Braus G.H."/>
            <person name="Fischer R."/>
            <person name="Frisvad J.C."/>
            <person name="Goldman G.H."/>
            <person name="Houbraken J."/>
            <person name="Oakley B."/>
            <person name="Pocsi I."/>
            <person name="Scazzocchio C."/>
            <person name="Seiboth B."/>
            <person name="vanKuyk P.A."/>
            <person name="Wortman J."/>
            <person name="Dyer P.S."/>
            <person name="Grigoriev I.V."/>
        </authorList>
    </citation>
    <scope>NUCLEOTIDE SEQUENCE [LARGE SCALE GENOMIC DNA]</scope>
    <source>
        <strain evidence="10">DTO 134E9</strain>
    </source>
</reference>
<dbReference type="GO" id="GO:0061710">
    <property type="term" value="F:L-threonylcarbamoyladenylate synthase"/>
    <property type="evidence" value="ECO:0007669"/>
    <property type="project" value="UniProtKB-EC"/>
</dbReference>
<dbReference type="GO" id="GO:0000049">
    <property type="term" value="F:tRNA binding"/>
    <property type="evidence" value="ECO:0007669"/>
    <property type="project" value="TreeGrafter"/>
</dbReference>
<evidence type="ECO:0000256" key="1">
    <source>
        <dbReference type="ARBA" id="ARBA00004496"/>
    </source>
</evidence>
<dbReference type="Proteomes" id="UP000184383">
    <property type="component" value="Unassembled WGS sequence"/>
</dbReference>
<accession>A0A1L9RSH9</accession>
<feature type="domain" description="YrdC-like" evidence="8">
    <location>
        <begin position="7"/>
        <end position="203"/>
    </location>
</feature>
<evidence type="ECO:0000256" key="3">
    <source>
        <dbReference type="ARBA" id="ARBA00012584"/>
    </source>
</evidence>
<dbReference type="Gene3D" id="3.90.870.10">
    <property type="entry name" value="DHBP synthase"/>
    <property type="match status" value="1"/>
</dbReference>
<dbReference type="AlphaFoldDB" id="A0A1L9RSH9"/>
<gene>
    <name evidence="9" type="ORF">ASPWEDRAFT_50922</name>
</gene>
<proteinExistence type="inferred from homology"/>
<dbReference type="Pfam" id="PF01300">
    <property type="entry name" value="Sua5_yciO_yrdC"/>
    <property type="match status" value="1"/>
</dbReference>
<organism evidence="9 10">
    <name type="scientific">Aspergillus wentii DTO 134E9</name>
    <dbReference type="NCBI Taxonomy" id="1073089"/>
    <lineage>
        <taxon>Eukaryota</taxon>
        <taxon>Fungi</taxon>
        <taxon>Dikarya</taxon>
        <taxon>Ascomycota</taxon>
        <taxon>Pezizomycotina</taxon>
        <taxon>Eurotiomycetes</taxon>
        <taxon>Eurotiomycetidae</taxon>
        <taxon>Eurotiales</taxon>
        <taxon>Aspergillaceae</taxon>
        <taxon>Aspergillus</taxon>
        <taxon>Aspergillus subgen. Cremei</taxon>
    </lineage>
</organism>
<dbReference type="GeneID" id="63753365"/>
<keyword evidence="5" id="KW-0963">Cytoplasm</keyword>
<dbReference type="SUPFAM" id="SSF55821">
    <property type="entry name" value="YrdC/RibB"/>
    <property type="match status" value="1"/>
</dbReference>
<dbReference type="OrthoDB" id="4664297at2759"/>
<evidence type="ECO:0000256" key="6">
    <source>
        <dbReference type="ARBA" id="ARBA00022679"/>
    </source>
</evidence>
<dbReference type="InterPro" id="IPR050156">
    <property type="entry name" value="TC-AMP_synthase_SUA5"/>
</dbReference>
<dbReference type="VEuPathDB" id="FungiDB:ASPWEDRAFT_50922"/>
<comment type="catalytic activity">
    <reaction evidence="7">
        <text>L-threonine + hydrogencarbonate + ATP = L-threonylcarbamoyladenylate + diphosphate + H2O</text>
        <dbReference type="Rhea" id="RHEA:36407"/>
        <dbReference type="ChEBI" id="CHEBI:15377"/>
        <dbReference type="ChEBI" id="CHEBI:17544"/>
        <dbReference type="ChEBI" id="CHEBI:30616"/>
        <dbReference type="ChEBI" id="CHEBI:33019"/>
        <dbReference type="ChEBI" id="CHEBI:57926"/>
        <dbReference type="ChEBI" id="CHEBI:73682"/>
        <dbReference type="EC" id="2.7.7.87"/>
    </reaction>
</comment>
<dbReference type="GO" id="GO:0005737">
    <property type="term" value="C:cytoplasm"/>
    <property type="evidence" value="ECO:0007669"/>
    <property type="project" value="UniProtKB-SubCell"/>
</dbReference>
<dbReference type="RefSeq" id="XP_040691612.1">
    <property type="nucleotide sequence ID" value="XM_040837517.1"/>
</dbReference>
<comment type="subcellular location">
    <subcellularLocation>
        <location evidence="1">Cytoplasm</location>
    </subcellularLocation>
</comment>
<evidence type="ECO:0000313" key="10">
    <source>
        <dbReference type="Proteomes" id="UP000184383"/>
    </source>
</evidence>
<keyword evidence="6" id="KW-0808">Transferase</keyword>
<comment type="similarity">
    <text evidence="2">Belongs to the SUA5 family.</text>
</comment>
<evidence type="ECO:0000256" key="2">
    <source>
        <dbReference type="ARBA" id="ARBA00007663"/>
    </source>
</evidence>
<evidence type="ECO:0000256" key="4">
    <source>
        <dbReference type="ARBA" id="ARBA00015492"/>
    </source>
</evidence>
<sequence length="237" mass="26238">MPEINIKNDAQRVFNILQSGGIAIIPANVGYGIVATDPAALDRIFTAKKREPHKRHAMIGSYALKEIHRLSPRKEMVRLLTVDLDLPLGVVAPFHEDHPIIQKLGKDMLEKSSVDGTLSMLVNGGQLQDELSRLATEAGVPLMGSSANLTGQGTKTLVEDIEPEILAAANIVIDYGRQKYHHPRPSSTMFDFKHMKLLRFGACYEVIQDVFQRFYGISLPDDPGRKELFSGHLPSES</sequence>
<dbReference type="InterPro" id="IPR006070">
    <property type="entry name" value="Sua5-like_dom"/>
</dbReference>
<dbReference type="PROSITE" id="PS51163">
    <property type="entry name" value="YRDC"/>
    <property type="match status" value="1"/>
</dbReference>
<evidence type="ECO:0000256" key="5">
    <source>
        <dbReference type="ARBA" id="ARBA00022490"/>
    </source>
</evidence>
<name>A0A1L9RSH9_ASPWE</name>
<dbReference type="PANTHER" id="PTHR17490:SF10">
    <property type="entry name" value="THREONYLCARBAMOYL-AMP SYNTHASE"/>
    <property type="match status" value="1"/>
</dbReference>
<evidence type="ECO:0000313" key="9">
    <source>
        <dbReference type="EMBL" id="OJJ37936.1"/>
    </source>
</evidence>
<protein>
    <recommendedName>
        <fullName evidence="4">Threonylcarbamoyl-AMP synthase</fullName>
        <ecNumber evidence="3">2.7.7.87</ecNumber>
    </recommendedName>
</protein>
<dbReference type="InterPro" id="IPR017945">
    <property type="entry name" value="DHBP_synth_RibB-like_a/b_dom"/>
</dbReference>
<dbReference type="EMBL" id="KV878211">
    <property type="protein sequence ID" value="OJJ37936.1"/>
    <property type="molecule type" value="Genomic_DNA"/>
</dbReference>
<keyword evidence="10" id="KW-1185">Reference proteome</keyword>
<evidence type="ECO:0000256" key="7">
    <source>
        <dbReference type="ARBA" id="ARBA00048366"/>
    </source>
</evidence>
<dbReference type="GO" id="GO:0003725">
    <property type="term" value="F:double-stranded RNA binding"/>
    <property type="evidence" value="ECO:0007669"/>
    <property type="project" value="InterPro"/>
</dbReference>
<dbReference type="PANTHER" id="PTHR17490">
    <property type="entry name" value="SUA5"/>
    <property type="match status" value="1"/>
</dbReference>
<dbReference type="GO" id="GO:0006450">
    <property type="term" value="P:regulation of translational fidelity"/>
    <property type="evidence" value="ECO:0007669"/>
    <property type="project" value="TreeGrafter"/>
</dbReference>
<dbReference type="EC" id="2.7.7.87" evidence="3"/>